<evidence type="ECO:0000313" key="2">
    <source>
        <dbReference type="EMBL" id="PWW06914.1"/>
    </source>
</evidence>
<dbReference type="InterPro" id="IPR015942">
    <property type="entry name" value="Asp/Glu/hydantoin_racemase"/>
</dbReference>
<dbReference type="OrthoDB" id="6497321at2"/>
<sequence>MIRIACLHTAPGNEALFDQAAQDTGLPAGCLKHTVMPQLLRTAEASGGLTSALEDDVIRVLLALSHHADAVLLTCSTLGPAVDKLNQRSPVSIPVLRVDRALAQAAMAQGKRTVVLCATQTTVEPTRVLFELARQRPEQVMETRLIPGAWDAFLQGDQILYHERIIAAVQRALTEGAECVALAQASMSSVSKYLPACSPVLTSPHLALEQLKQRLFE</sequence>
<comment type="similarity">
    <text evidence="1">Belongs to the HyuE racemase family.</text>
</comment>
<keyword evidence="3" id="KW-1185">Reference proteome</keyword>
<dbReference type="Gene3D" id="3.40.50.12500">
    <property type="match status" value="1"/>
</dbReference>
<evidence type="ECO:0000313" key="3">
    <source>
        <dbReference type="Proteomes" id="UP000246744"/>
    </source>
</evidence>
<dbReference type="GO" id="GO:0047661">
    <property type="term" value="F:amino-acid racemase activity"/>
    <property type="evidence" value="ECO:0007669"/>
    <property type="project" value="InterPro"/>
</dbReference>
<dbReference type="Pfam" id="PF01177">
    <property type="entry name" value="Asp_Glu_race"/>
    <property type="match status" value="1"/>
</dbReference>
<name>A0A317PVZ4_9ENTR</name>
<evidence type="ECO:0000256" key="1">
    <source>
        <dbReference type="ARBA" id="ARBA00038414"/>
    </source>
</evidence>
<dbReference type="RefSeq" id="WP_110026580.1">
    <property type="nucleotide sequence ID" value="NZ_QGTS01000009.1"/>
</dbReference>
<comment type="caution">
    <text evidence="2">The sequence shown here is derived from an EMBL/GenBank/DDBJ whole genome shotgun (WGS) entry which is preliminary data.</text>
</comment>
<gene>
    <name evidence="2" type="ORF">DES37_10932</name>
</gene>
<accession>A0A317PVZ4</accession>
<dbReference type="EMBL" id="QGTS01000009">
    <property type="protein sequence ID" value="PWW06914.1"/>
    <property type="molecule type" value="Genomic_DNA"/>
</dbReference>
<proteinExistence type="inferred from homology"/>
<dbReference type="Proteomes" id="UP000246744">
    <property type="component" value="Unassembled WGS sequence"/>
</dbReference>
<reference evidence="2 3" key="1">
    <citation type="submission" date="2018-05" db="EMBL/GenBank/DDBJ databases">
        <title>Genomic Encyclopedia of Type Strains, Phase IV (KMG-IV): sequencing the most valuable type-strain genomes for metagenomic binning, comparative biology and taxonomic classification.</title>
        <authorList>
            <person name="Goeker M."/>
        </authorList>
    </citation>
    <scope>NUCLEOTIDE SEQUENCE [LARGE SCALE GENOMIC DNA]</scope>
    <source>
        <strain evidence="2 3">DSM 19579</strain>
    </source>
</reference>
<dbReference type="AlphaFoldDB" id="A0A317PVZ4"/>
<organism evidence="2 3">
    <name type="scientific">Mangrovibacter plantisponsor</name>
    <dbReference type="NCBI Taxonomy" id="451513"/>
    <lineage>
        <taxon>Bacteria</taxon>
        <taxon>Pseudomonadati</taxon>
        <taxon>Pseudomonadota</taxon>
        <taxon>Gammaproteobacteria</taxon>
        <taxon>Enterobacterales</taxon>
        <taxon>Enterobacteriaceae</taxon>
        <taxon>Mangrovibacter</taxon>
    </lineage>
</organism>
<protein>
    <recommendedName>
        <fullName evidence="4">Glutamate racemase</fullName>
    </recommendedName>
</protein>
<dbReference type="InterPro" id="IPR053714">
    <property type="entry name" value="Iso_Racemase_Enz_sf"/>
</dbReference>
<evidence type="ECO:0008006" key="4">
    <source>
        <dbReference type="Google" id="ProtNLM"/>
    </source>
</evidence>